<dbReference type="EMBL" id="JACHWP010000001">
    <property type="protein sequence ID" value="MBB3021787.1"/>
    <property type="molecule type" value="Genomic_DNA"/>
</dbReference>
<dbReference type="PANTHER" id="PTHR34215:SF1">
    <property type="entry name" value="YLXR DOMAIN-CONTAINING PROTEIN"/>
    <property type="match status" value="1"/>
</dbReference>
<evidence type="ECO:0000313" key="3">
    <source>
        <dbReference type="EMBL" id="MBB3021787.1"/>
    </source>
</evidence>
<comment type="caution">
    <text evidence="3">The sequence shown here is derived from an EMBL/GenBank/DDBJ whole genome shotgun (WGS) entry which is preliminary data.</text>
</comment>
<evidence type="ECO:0000259" key="2">
    <source>
        <dbReference type="Pfam" id="PF04296"/>
    </source>
</evidence>
<dbReference type="AlphaFoldDB" id="A0A839QWN3"/>
<dbReference type="InterPro" id="IPR007393">
    <property type="entry name" value="YlxR_dom"/>
</dbReference>
<proteinExistence type="predicted"/>
<dbReference type="Proteomes" id="UP000568050">
    <property type="component" value="Unassembled WGS sequence"/>
</dbReference>
<dbReference type="Gene3D" id="3.30.1230.10">
    <property type="entry name" value="YlxR-like"/>
    <property type="match status" value="1"/>
</dbReference>
<dbReference type="SUPFAM" id="SSF64376">
    <property type="entry name" value="YlxR-like"/>
    <property type="match status" value="1"/>
</dbReference>
<dbReference type="PANTHER" id="PTHR34215">
    <property type="entry name" value="BLL0784 PROTEIN"/>
    <property type="match status" value="1"/>
</dbReference>
<keyword evidence="4" id="KW-1185">Reference proteome</keyword>
<evidence type="ECO:0000313" key="4">
    <source>
        <dbReference type="Proteomes" id="UP000568050"/>
    </source>
</evidence>
<reference evidence="3 4" key="1">
    <citation type="submission" date="2020-08" db="EMBL/GenBank/DDBJ databases">
        <title>Sequencing the genomes of 1000 actinobacteria strains.</title>
        <authorList>
            <person name="Klenk H.-P."/>
        </authorList>
    </citation>
    <scope>NUCLEOTIDE SEQUENCE [LARGE SCALE GENOMIC DNA]</scope>
    <source>
        <strain evidence="3 4">DSM 23040</strain>
    </source>
</reference>
<feature type="domain" description="YlxR" evidence="2">
    <location>
        <begin position="11"/>
        <end position="89"/>
    </location>
</feature>
<dbReference type="RefSeq" id="WP_183373469.1">
    <property type="nucleotide sequence ID" value="NZ_CBCSFZ010000029.1"/>
</dbReference>
<gene>
    <name evidence="3" type="ORF">FHX50_000035</name>
</gene>
<accession>A0A839QWN3</accession>
<dbReference type="Pfam" id="PF04296">
    <property type="entry name" value="YlxR"/>
    <property type="match status" value="1"/>
</dbReference>
<organism evidence="3 4">
    <name type="scientific">Helcobacillus massiliensis</name>
    <dbReference type="NCBI Taxonomy" id="521392"/>
    <lineage>
        <taxon>Bacteria</taxon>
        <taxon>Bacillati</taxon>
        <taxon>Actinomycetota</taxon>
        <taxon>Actinomycetes</taxon>
        <taxon>Micrococcales</taxon>
        <taxon>Dermabacteraceae</taxon>
        <taxon>Helcobacillus</taxon>
    </lineage>
</organism>
<sequence>MTDEASNRPIRTCVGCRTQDIRDQLVRVVRGPSAEGEPPAVRLDETRTAPGRGAWIHPDQQCIAAALKRGGFSRAFKGRVDITGLEAQLRARVNPSQGTEPPLEAGRTPMEIR</sequence>
<protein>
    <recommendedName>
        <fullName evidence="2">YlxR domain-containing protein</fullName>
    </recommendedName>
</protein>
<name>A0A839QWN3_9MICO</name>
<evidence type="ECO:0000256" key="1">
    <source>
        <dbReference type="SAM" id="MobiDB-lite"/>
    </source>
</evidence>
<dbReference type="InterPro" id="IPR037465">
    <property type="entry name" value="YlxR"/>
</dbReference>
<feature type="region of interest" description="Disordered" evidence="1">
    <location>
        <begin position="92"/>
        <end position="113"/>
    </location>
</feature>
<dbReference type="InterPro" id="IPR035931">
    <property type="entry name" value="YlxR-like_sf"/>
</dbReference>